<dbReference type="GO" id="GO:0030288">
    <property type="term" value="C:outer membrane-bounded periplasmic space"/>
    <property type="evidence" value="ECO:0007669"/>
    <property type="project" value="TreeGrafter"/>
</dbReference>
<dbReference type="InterPro" id="IPR041827">
    <property type="entry name" value="CpdB_N"/>
</dbReference>
<comment type="cofactor">
    <cofactor evidence="3">
        <name>a divalent metal cation</name>
        <dbReference type="ChEBI" id="CHEBI:60240"/>
    </cofactor>
</comment>
<keyword evidence="6 8" id="KW-0378">Hydrolase</keyword>
<name>A0A852TE74_9BACI</name>
<dbReference type="GO" id="GO:0008254">
    <property type="term" value="F:3'-nucleotidase activity"/>
    <property type="evidence" value="ECO:0007669"/>
    <property type="project" value="UniProtKB-EC"/>
</dbReference>
<dbReference type="EC" id="3.1.3.6" evidence="10"/>
<evidence type="ECO:0000256" key="2">
    <source>
        <dbReference type="ARBA" id="ARBA00001730"/>
    </source>
</evidence>
<accession>A0A852TE74</accession>
<dbReference type="PRINTS" id="PR01607">
    <property type="entry name" value="APYRASEFAMLY"/>
</dbReference>
<evidence type="ECO:0000256" key="1">
    <source>
        <dbReference type="ARBA" id="ARBA00000527"/>
    </source>
</evidence>
<dbReference type="GO" id="GO:0009166">
    <property type="term" value="P:nucleotide catabolic process"/>
    <property type="evidence" value="ECO:0007669"/>
    <property type="project" value="InterPro"/>
</dbReference>
<sequence>MNYKRLFLLLFISTIIWSQVPSSMFAEESRAANNHGIIDLRILETTDLHAALVNYDYYQTKTDNTIGLVKTASLIHQARGEVVNSLLFDDGDHLKGNPLGEYLVRIRGIQKGNVHPVYRAFNYLEYDAITIGNHEFNYGLKFLNSVLKGVKMPVVNANVYSVKENKPYFKPYVILKRSVVDKQGMEHELNIGVIGFMPPQIMRWDKANLEGKVTARPMVESAKEFVPILKTEGADIIIALAHTGIDSEPYHPETENAVYYLSEIPEIDVILAGHSHSVFPGPTFKELPMANINEGKIKGKPVVMAGAFGSRLGIIDLKLEVKDGNWKVVNSTSFTRSIADETGNPLVKTDKKLFKLIKPAHQETVDFLKKLGL</sequence>
<comment type="subcellular location">
    <subcellularLocation>
        <location evidence="4">Cell envelope</location>
    </subcellularLocation>
</comment>
<gene>
    <name evidence="10" type="ORF">F4694_002441</name>
</gene>
<reference evidence="11" key="2">
    <citation type="submission" date="2020-08" db="EMBL/GenBank/DDBJ databases">
        <title>The Agave Microbiome: Exploring the role of microbial communities in plant adaptations to desert environments.</title>
        <authorList>
            <person name="Partida-Martinez L.P."/>
        </authorList>
    </citation>
    <scope>NUCLEOTIDE SEQUENCE [LARGE SCALE GENOMIC DNA]</scope>
    <source>
        <strain evidence="11">AT2.8</strain>
    </source>
</reference>
<dbReference type="Gene3D" id="3.60.21.10">
    <property type="match status" value="1"/>
</dbReference>
<dbReference type="GO" id="GO:0000166">
    <property type="term" value="F:nucleotide binding"/>
    <property type="evidence" value="ECO:0007669"/>
    <property type="project" value="UniProtKB-KW"/>
</dbReference>
<dbReference type="EC" id="3.1.4.16" evidence="10"/>
<dbReference type="SUPFAM" id="SSF56300">
    <property type="entry name" value="Metallo-dependent phosphatases"/>
    <property type="match status" value="1"/>
</dbReference>
<keyword evidence="7" id="KW-0511">Multifunctional enzyme</keyword>
<dbReference type="PANTHER" id="PTHR11575">
    <property type="entry name" value="5'-NUCLEOTIDASE-RELATED"/>
    <property type="match status" value="1"/>
</dbReference>
<evidence type="ECO:0000259" key="9">
    <source>
        <dbReference type="Pfam" id="PF00149"/>
    </source>
</evidence>
<dbReference type="EMBL" id="JACCBX010000004">
    <property type="protein sequence ID" value="NYE05688.1"/>
    <property type="molecule type" value="Genomic_DNA"/>
</dbReference>
<feature type="domain" description="Calcineurin-like phosphoesterase" evidence="9">
    <location>
        <begin position="40"/>
        <end position="277"/>
    </location>
</feature>
<comment type="catalytic activity">
    <reaction evidence="2">
        <text>a nucleoside 2',3'-cyclic phosphate + H2O = a nucleoside 3'-phosphate + H(+)</text>
        <dbReference type="Rhea" id="RHEA:19621"/>
        <dbReference type="ChEBI" id="CHEBI:15377"/>
        <dbReference type="ChEBI" id="CHEBI:15378"/>
        <dbReference type="ChEBI" id="CHEBI:66949"/>
        <dbReference type="ChEBI" id="CHEBI:66954"/>
        <dbReference type="EC" id="3.1.4.16"/>
    </reaction>
</comment>
<evidence type="ECO:0000313" key="10">
    <source>
        <dbReference type="EMBL" id="NYE05688.1"/>
    </source>
</evidence>
<evidence type="ECO:0000256" key="6">
    <source>
        <dbReference type="ARBA" id="ARBA00022801"/>
    </source>
</evidence>
<dbReference type="Proteomes" id="UP000548423">
    <property type="component" value="Unassembled WGS sequence"/>
</dbReference>
<proteinExistence type="inferred from homology"/>
<reference evidence="11" key="1">
    <citation type="submission" date="2020-07" db="EMBL/GenBank/DDBJ databases">
        <authorList>
            <person name="Partida-Martinez L."/>
            <person name="Huntemann M."/>
            <person name="Clum A."/>
            <person name="Wang J."/>
            <person name="Palaniappan K."/>
            <person name="Ritter S."/>
            <person name="Chen I.-M."/>
            <person name="Stamatis D."/>
            <person name="Reddy T."/>
            <person name="O'Malley R."/>
            <person name="Daum C."/>
            <person name="Shapiro N."/>
            <person name="Ivanova N."/>
            <person name="Kyrpides N."/>
            <person name="Woyke T."/>
        </authorList>
    </citation>
    <scope>NUCLEOTIDE SEQUENCE [LARGE SCALE GENOMIC DNA]</scope>
    <source>
        <strain evidence="11">AT2.8</strain>
    </source>
</reference>
<dbReference type="PROSITE" id="PS00785">
    <property type="entry name" value="5_NUCLEOTIDASE_1"/>
    <property type="match status" value="1"/>
</dbReference>
<comment type="catalytic activity">
    <reaction evidence="1">
        <text>a ribonucleoside 3'-phosphate + H2O = a ribonucleoside + phosphate</text>
        <dbReference type="Rhea" id="RHEA:10144"/>
        <dbReference type="ChEBI" id="CHEBI:13197"/>
        <dbReference type="ChEBI" id="CHEBI:15377"/>
        <dbReference type="ChEBI" id="CHEBI:18254"/>
        <dbReference type="ChEBI" id="CHEBI:43474"/>
        <dbReference type="EC" id="3.1.3.6"/>
    </reaction>
</comment>
<dbReference type="CDD" id="cd07410">
    <property type="entry name" value="MPP_CpdB_N"/>
    <property type="match status" value="1"/>
</dbReference>
<dbReference type="InterPro" id="IPR004843">
    <property type="entry name" value="Calcineurin-like_PHP"/>
</dbReference>
<dbReference type="PANTHER" id="PTHR11575:SF6">
    <property type="entry name" value="2',3'-CYCLIC-NUCLEOTIDE 2'-PHOSPHODIESTERASE_3'-NUCLEOTIDASE"/>
    <property type="match status" value="1"/>
</dbReference>
<evidence type="ECO:0000256" key="3">
    <source>
        <dbReference type="ARBA" id="ARBA00001968"/>
    </source>
</evidence>
<dbReference type="InterPro" id="IPR006179">
    <property type="entry name" value="5_nucleotidase/apyrase"/>
</dbReference>
<evidence type="ECO:0000256" key="8">
    <source>
        <dbReference type="RuleBase" id="RU362119"/>
    </source>
</evidence>
<dbReference type="InterPro" id="IPR006146">
    <property type="entry name" value="5'-Nucleotdase_CS"/>
</dbReference>
<evidence type="ECO:0000313" key="11">
    <source>
        <dbReference type="Proteomes" id="UP000548423"/>
    </source>
</evidence>
<keyword evidence="8" id="KW-0547">Nucleotide-binding</keyword>
<evidence type="ECO:0000256" key="4">
    <source>
        <dbReference type="ARBA" id="ARBA00004196"/>
    </source>
</evidence>
<dbReference type="InterPro" id="IPR029052">
    <property type="entry name" value="Metallo-depent_PP-like"/>
</dbReference>
<dbReference type="GO" id="GO:0008663">
    <property type="term" value="F:2',3'-cyclic-nucleotide 2'-phosphodiesterase activity"/>
    <property type="evidence" value="ECO:0007669"/>
    <property type="project" value="UniProtKB-EC"/>
</dbReference>
<evidence type="ECO:0000256" key="5">
    <source>
        <dbReference type="ARBA" id="ARBA00006654"/>
    </source>
</evidence>
<evidence type="ECO:0000256" key="7">
    <source>
        <dbReference type="ARBA" id="ARBA00023268"/>
    </source>
</evidence>
<dbReference type="PROSITE" id="PS00786">
    <property type="entry name" value="5_NUCLEOTIDASE_2"/>
    <property type="match status" value="1"/>
</dbReference>
<protein>
    <submittedName>
        <fullName evidence="10">2',3'-cyclic-nucleotide 2'-phosphodiesterase/3'-nucleotidase</fullName>
        <ecNumber evidence="10">3.1.3.6</ecNumber>
        <ecNumber evidence="10">3.1.4.16</ecNumber>
    </submittedName>
</protein>
<comment type="similarity">
    <text evidence="5 8">Belongs to the 5'-nucleotidase family.</text>
</comment>
<dbReference type="GO" id="GO:0046872">
    <property type="term" value="F:metal ion binding"/>
    <property type="evidence" value="ECO:0007669"/>
    <property type="project" value="InterPro"/>
</dbReference>
<organism evidence="10 11">
    <name type="scientific">Neobacillus niacini</name>
    <dbReference type="NCBI Taxonomy" id="86668"/>
    <lineage>
        <taxon>Bacteria</taxon>
        <taxon>Bacillati</taxon>
        <taxon>Bacillota</taxon>
        <taxon>Bacilli</taxon>
        <taxon>Bacillales</taxon>
        <taxon>Bacillaceae</taxon>
        <taxon>Neobacillus</taxon>
    </lineage>
</organism>
<dbReference type="AlphaFoldDB" id="A0A852TE74"/>
<comment type="caution">
    <text evidence="10">The sequence shown here is derived from an EMBL/GenBank/DDBJ whole genome shotgun (WGS) entry which is preliminary data.</text>
</comment>
<dbReference type="Pfam" id="PF00149">
    <property type="entry name" value="Metallophos"/>
    <property type="match status" value="1"/>
</dbReference>